<dbReference type="EMBL" id="BMAW01059014">
    <property type="protein sequence ID" value="GFT19122.1"/>
    <property type="molecule type" value="Genomic_DNA"/>
</dbReference>
<gene>
    <name evidence="2" type="ORF">NPIL_208401</name>
</gene>
<organism evidence="2 3">
    <name type="scientific">Nephila pilipes</name>
    <name type="common">Giant wood spider</name>
    <name type="synonym">Nephila maculata</name>
    <dbReference type="NCBI Taxonomy" id="299642"/>
    <lineage>
        <taxon>Eukaryota</taxon>
        <taxon>Metazoa</taxon>
        <taxon>Ecdysozoa</taxon>
        <taxon>Arthropoda</taxon>
        <taxon>Chelicerata</taxon>
        <taxon>Arachnida</taxon>
        <taxon>Araneae</taxon>
        <taxon>Araneomorphae</taxon>
        <taxon>Entelegynae</taxon>
        <taxon>Araneoidea</taxon>
        <taxon>Nephilidae</taxon>
        <taxon>Nephila</taxon>
    </lineage>
</organism>
<sequence>MAAKYFFAPLFPLSAKAIDSTKKTARSLAFGELYWTFSLRCGRGEGWDWLEREETYLLKESRCRQSFAKKFGGAKSKRHGNRWAFAREGNKGANTNNGMQKESSCGSFEIRQNRSRKTMNVERSFGPMDWVSADLTKCVTISFIVNEIRSRR</sequence>
<evidence type="ECO:0000256" key="1">
    <source>
        <dbReference type="SAM" id="MobiDB-lite"/>
    </source>
</evidence>
<feature type="compositionally biased region" description="Polar residues" evidence="1">
    <location>
        <begin position="92"/>
        <end position="106"/>
    </location>
</feature>
<name>A0A8X6NL06_NEPPI</name>
<comment type="caution">
    <text evidence="2">The sequence shown here is derived from an EMBL/GenBank/DDBJ whole genome shotgun (WGS) entry which is preliminary data.</text>
</comment>
<accession>A0A8X6NL06</accession>
<reference evidence="2" key="1">
    <citation type="submission" date="2020-08" db="EMBL/GenBank/DDBJ databases">
        <title>Multicomponent nature underlies the extraordinary mechanical properties of spider dragline silk.</title>
        <authorList>
            <person name="Kono N."/>
            <person name="Nakamura H."/>
            <person name="Mori M."/>
            <person name="Yoshida Y."/>
            <person name="Ohtoshi R."/>
            <person name="Malay A.D."/>
            <person name="Moran D.A.P."/>
            <person name="Tomita M."/>
            <person name="Numata K."/>
            <person name="Arakawa K."/>
        </authorList>
    </citation>
    <scope>NUCLEOTIDE SEQUENCE</scope>
</reference>
<protein>
    <submittedName>
        <fullName evidence="2">Uncharacterized protein</fullName>
    </submittedName>
</protein>
<evidence type="ECO:0000313" key="2">
    <source>
        <dbReference type="EMBL" id="GFT19122.1"/>
    </source>
</evidence>
<feature type="region of interest" description="Disordered" evidence="1">
    <location>
        <begin position="87"/>
        <end position="107"/>
    </location>
</feature>
<dbReference type="Proteomes" id="UP000887013">
    <property type="component" value="Unassembled WGS sequence"/>
</dbReference>
<dbReference type="AlphaFoldDB" id="A0A8X6NL06"/>
<keyword evidence="3" id="KW-1185">Reference proteome</keyword>
<proteinExistence type="predicted"/>
<evidence type="ECO:0000313" key="3">
    <source>
        <dbReference type="Proteomes" id="UP000887013"/>
    </source>
</evidence>